<name>A0A538TUY6_UNCEI</name>
<organism evidence="2 3">
    <name type="scientific">Eiseniibacteriota bacterium</name>
    <dbReference type="NCBI Taxonomy" id="2212470"/>
    <lineage>
        <taxon>Bacteria</taxon>
        <taxon>Candidatus Eiseniibacteriota</taxon>
    </lineage>
</organism>
<evidence type="ECO:0000313" key="3">
    <source>
        <dbReference type="Proteomes" id="UP000316609"/>
    </source>
</evidence>
<feature type="signal peptide" evidence="1">
    <location>
        <begin position="1"/>
        <end position="20"/>
    </location>
</feature>
<dbReference type="EMBL" id="VBOY01000039">
    <property type="protein sequence ID" value="TMQ67440.1"/>
    <property type="molecule type" value="Genomic_DNA"/>
</dbReference>
<sequence>MRSRRCALLALLLTPVSALADPFADFRIPEHRTYRWDASLSGDAYRLGSSQDRYESHSRQARAAAGTDGYWLRDSDPQRTLLAASAFVDGSRASAESRGPSGGQTVKERSVRESWMVSASHRRYVWDAPGGLDLGASARGDYGQFWHREQDRQEGLFGSSPFVDTFGERDESWLYRYQVIATGAVGLGRVRDATPVYDAWAFEERLRSRGVLAGPLSQRTRERLASLLVLRDVEAAVLDRPGKTFWSELTAILSEDQAMEGKVLDAATVLRVLEPYQGAVAVTRGFLPRSPIARLRGSFLALEVQGSHLHFIERRSQDTSDEHTVNDTLYAAFSSSSSTRQAASQDEILFGPHAELHRPMGLAWQVDASGDILFPTKDPAHGLRVVSSAAAGVLMADRWLARLFVDQIRTIVEDVRVPVVRGADAWQVRFGAKLSWYLEDHVEVVLGVQDEQQSKGPHSFVRQDGVSIGLNYRIAGGVEAPGLIAPARIRP</sequence>
<dbReference type="Proteomes" id="UP000316609">
    <property type="component" value="Unassembled WGS sequence"/>
</dbReference>
<proteinExistence type="predicted"/>
<evidence type="ECO:0000313" key="2">
    <source>
        <dbReference type="EMBL" id="TMQ67440.1"/>
    </source>
</evidence>
<feature type="chain" id="PRO_5021909493" evidence="1">
    <location>
        <begin position="21"/>
        <end position="491"/>
    </location>
</feature>
<comment type="caution">
    <text evidence="2">The sequence shown here is derived from an EMBL/GenBank/DDBJ whole genome shotgun (WGS) entry which is preliminary data.</text>
</comment>
<gene>
    <name evidence="2" type="ORF">E6K78_04900</name>
</gene>
<reference evidence="2 3" key="1">
    <citation type="journal article" date="2019" name="Nat. Microbiol.">
        <title>Mediterranean grassland soil C-N compound turnover is dependent on rainfall and depth, and is mediated by genomically divergent microorganisms.</title>
        <authorList>
            <person name="Diamond S."/>
            <person name="Andeer P.F."/>
            <person name="Li Z."/>
            <person name="Crits-Christoph A."/>
            <person name="Burstein D."/>
            <person name="Anantharaman K."/>
            <person name="Lane K.R."/>
            <person name="Thomas B.C."/>
            <person name="Pan C."/>
            <person name="Northen T.R."/>
            <person name="Banfield J.F."/>
        </authorList>
    </citation>
    <scope>NUCLEOTIDE SEQUENCE [LARGE SCALE GENOMIC DNA]</scope>
    <source>
        <strain evidence="2">WS_8</strain>
    </source>
</reference>
<keyword evidence="1" id="KW-0732">Signal</keyword>
<dbReference type="AlphaFoldDB" id="A0A538TUY6"/>
<evidence type="ECO:0000256" key="1">
    <source>
        <dbReference type="SAM" id="SignalP"/>
    </source>
</evidence>
<accession>A0A538TUY6</accession>
<protein>
    <submittedName>
        <fullName evidence="2">Uncharacterized protein</fullName>
    </submittedName>
</protein>